<feature type="compositionally biased region" description="Pro residues" evidence="3">
    <location>
        <begin position="261"/>
        <end position="271"/>
    </location>
</feature>
<evidence type="ECO:0000259" key="4">
    <source>
        <dbReference type="Pfam" id="PF02574"/>
    </source>
</evidence>
<feature type="domain" description="Hcy-binding" evidence="4">
    <location>
        <begin position="6"/>
        <end position="75"/>
    </location>
</feature>
<evidence type="ECO:0000256" key="3">
    <source>
        <dbReference type="SAM" id="MobiDB-lite"/>
    </source>
</evidence>
<evidence type="ECO:0000256" key="2">
    <source>
        <dbReference type="ARBA" id="ARBA00022679"/>
    </source>
</evidence>
<dbReference type="GO" id="GO:0008168">
    <property type="term" value="F:methyltransferase activity"/>
    <property type="evidence" value="ECO:0007669"/>
    <property type="project" value="UniProtKB-KW"/>
</dbReference>
<dbReference type="SUPFAM" id="SSF82282">
    <property type="entry name" value="Homocysteine S-methyltransferase"/>
    <property type="match status" value="1"/>
</dbReference>
<dbReference type="InterPro" id="IPR036589">
    <property type="entry name" value="HCY_dom_sf"/>
</dbReference>
<dbReference type="Pfam" id="PF02574">
    <property type="entry name" value="S-methyl_trans"/>
    <property type="match status" value="1"/>
</dbReference>
<organism evidence="5 6">
    <name type="scientific">Cardiobacterium valvarum F0432</name>
    <dbReference type="NCBI Taxonomy" id="797473"/>
    <lineage>
        <taxon>Bacteria</taxon>
        <taxon>Pseudomonadati</taxon>
        <taxon>Pseudomonadota</taxon>
        <taxon>Gammaproteobacteria</taxon>
        <taxon>Cardiobacteriales</taxon>
        <taxon>Cardiobacteriaceae</taxon>
        <taxon>Cardiobacterium</taxon>
    </lineage>
</organism>
<feature type="region of interest" description="Disordered" evidence="3">
    <location>
        <begin position="250"/>
        <end position="289"/>
    </location>
</feature>
<dbReference type="AlphaFoldDB" id="G9ZCJ3"/>
<evidence type="ECO:0000313" key="6">
    <source>
        <dbReference type="Proteomes" id="UP000004750"/>
    </source>
</evidence>
<dbReference type="Gene3D" id="3.20.20.330">
    <property type="entry name" value="Homocysteine-binding-like domain"/>
    <property type="match status" value="1"/>
</dbReference>
<protein>
    <recommendedName>
        <fullName evidence="4">Hcy-binding domain-containing protein</fullName>
    </recommendedName>
</protein>
<dbReference type="GO" id="GO:0032259">
    <property type="term" value="P:methylation"/>
    <property type="evidence" value="ECO:0007669"/>
    <property type="project" value="UniProtKB-KW"/>
</dbReference>
<dbReference type="Proteomes" id="UP000004750">
    <property type="component" value="Unassembled WGS sequence"/>
</dbReference>
<gene>
    <name evidence="5" type="ORF">HMPREF9080_00471</name>
</gene>
<evidence type="ECO:0000313" key="5">
    <source>
        <dbReference type="EMBL" id="EHM55725.1"/>
    </source>
</evidence>
<dbReference type="HOGENOM" id="CLU_962032_0_0_6"/>
<dbReference type="PANTHER" id="PTHR11103">
    <property type="entry name" value="SLR1189 PROTEIN"/>
    <property type="match status" value="1"/>
</dbReference>
<dbReference type="STRING" id="797473.HMPREF9080_00471"/>
<evidence type="ECO:0000256" key="1">
    <source>
        <dbReference type="ARBA" id="ARBA00022603"/>
    </source>
</evidence>
<keyword evidence="2" id="KW-0808">Transferase</keyword>
<accession>G9ZCJ3</accession>
<name>G9ZCJ3_9GAMM</name>
<proteinExistence type="predicted"/>
<dbReference type="PANTHER" id="PTHR11103:SF18">
    <property type="entry name" value="SLR1189 PROTEIN"/>
    <property type="match status" value="1"/>
</dbReference>
<dbReference type="EMBL" id="AGCM01000023">
    <property type="protein sequence ID" value="EHM55725.1"/>
    <property type="molecule type" value="Genomic_DNA"/>
</dbReference>
<keyword evidence="1" id="KW-0489">Methyltransferase</keyword>
<comment type="caution">
    <text evidence="5">The sequence shown here is derived from an EMBL/GenBank/DDBJ whole genome shotgun (WGS) entry which is preliminary data.</text>
</comment>
<dbReference type="InterPro" id="IPR003726">
    <property type="entry name" value="HCY_dom"/>
</dbReference>
<sequence>MPHPLLIHDGGTGRELLRRGAPFAQPQWSVLALMQRPSAVADVHRAYIEAGTDIIITNSYALVPFHLGEDDFRAQGDKLAASPENWRSRLSGTAAKNCASPPHCHHHLAPAAPTCLTPRRPRPSPARLLTGRLPMPTCGWPEPKAAPPKSVPCMRWRRTIAPSGPPSPLTTSTLPSRHACTVVKASPTLLPPSLTSAPMPCSSIAATPKSWRTPSWWPAPRWMRQVAPCASASMPTHSAPTTPAKPPCLPITAWMTSAPTSAPPPTSPLPKPGVTAKPSPSNRNIRKKS</sequence>
<reference evidence="5 6" key="1">
    <citation type="submission" date="2011-08" db="EMBL/GenBank/DDBJ databases">
        <authorList>
            <person name="Weinstock G."/>
            <person name="Sodergren E."/>
            <person name="Clifton S."/>
            <person name="Fulton L."/>
            <person name="Fulton B."/>
            <person name="Courtney L."/>
            <person name="Fronick C."/>
            <person name="Harrison M."/>
            <person name="Strong C."/>
            <person name="Farmer C."/>
            <person name="Delahaunty K."/>
            <person name="Markovic C."/>
            <person name="Hall O."/>
            <person name="Minx P."/>
            <person name="Tomlinson C."/>
            <person name="Mitreva M."/>
            <person name="Hou S."/>
            <person name="Chen J."/>
            <person name="Wollam A."/>
            <person name="Pepin K.H."/>
            <person name="Johnson M."/>
            <person name="Bhonagiri V."/>
            <person name="Zhang X."/>
            <person name="Suruliraj S."/>
            <person name="Warren W."/>
            <person name="Chinwalla A."/>
            <person name="Mardis E.R."/>
            <person name="Wilson R.K."/>
        </authorList>
    </citation>
    <scope>NUCLEOTIDE SEQUENCE [LARGE SCALE GENOMIC DNA]</scope>
    <source>
        <strain evidence="5 6">F0432</strain>
    </source>
</reference>